<dbReference type="EMBL" id="FTLG01000219">
    <property type="protein sequence ID" value="SIP74658.1"/>
    <property type="molecule type" value="Genomic_DNA"/>
</dbReference>
<gene>
    <name evidence="1" type="ORF">XIS1_740009</name>
</gene>
<accession>A0A1N6N0N2</accession>
<protein>
    <submittedName>
        <fullName evidence="1">Uncharacterized protein</fullName>
    </submittedName>
</protein>
<organism evidence="1 2">
    <name type="scientific">Xenorhabdus innexi</name>
    <dbReference type="NCBI Taxonomy" id="290109"/>
    <lineage>
        <taxon>Bacteria</taxon>
        <taxon>Pseudomonadati</taxon>
        <taxon>Pseudomonadota</taxon>
        <taxon>Gammaproteobacteria</taxon>
        <taxon>Enterobacterales</taxon>
        <taxon>Morganellaceae</taxon>
        <taxon>Xenorhabdus</taxon>
    </lineage>
</organism>
<dbReference type="AlphaFoldDB" id="A0A1N6N0N2"/>
<evidence type="ECO:0000313" key="1">
    <source>
        <dbReference type="EMBL" id="SIP74658.1"/>
    </source>
</evidence>
<evidence type="ECO:0000313" key="2">
    <source>
        <dbReference type="Proteomes" id="UP000196435"/>
    </source>
</evidence>
<proteinExistence type="predicted"/>
<sequence>MTNGLTLCITDMRKGALDATSALFETNIQPCEYLLNGHD</sequence>
<name>A0A1N6N0N2_9GAMM</name>
<dbReference type="Proteomes" id="UP000196435">
    <property type="component" value="Unassembled WGS sequence"/>
</dbReference>
<reference evidence="2" key="1">
    <citation type="submission" date="2016-12" db="EMBL/GenBank/DDBJ databases">
        <authorList>
            <person name="Gaudriault S."/>
        </authorList>
    </citation>
    <scope>NUCLEOTIDE SEQUENCE [LARGE SCALE GENOMIC DNA]</scope>
    <source>
        <strain evidence="2">HGB1681 (deposited as PTA-6826 in the American Type Culture Collection)</strain>
    </source>
</reference>